<dbReference type="Pfam" id="PF00496">
    <property type="entry name" value="SBP_bac_5"/>
    <property type="match status" value="1"/>
</dbReference>
<dbReference type="RefSeq" id="WP_216958908.1">
    <property type="nucleotide sequence ID" value="NZ_JAHOPB010000001.1"/>
</dbReference>
<feature type="chain" id="PRO_5046818339" evidence="4">
    <location>
        <begin position="30"/>
        <end position="531"/>
    </location>
</feature>
<organism evidence="6 7">
    <name type="scientific">Reyranella humidisoli</name>
    <dbReference type="NCBI Taxonomy" id="2849149"/>
    <lineage>
        <taxon>Bacteria</taxon>
        <taxon>Pseudomonadati</taxon>
        <taxon>Pseudomonadota</taxon>
        <taxon>Alphaproteobacteria</taxon>
        <taxon>Hyphomicrobiales</taxon>
        <taxon>Reyranellaceae</taxon>
        <taxon>Reyranella</taxon>
    </lineage>
</organism>
<reference evidence="6 7" key="1">
    <citation type="submission" date="2021-06" db="EMBL/GenBank/DDBJ databases">
        <authorList>
            <person name="Lee D.H."/>
        </authorList>
    </citation>
    <scope>NUCLEOTIDE SEQUENCE [LARGE SCALE GENOMIC DNA]</scope>
    <source>
        <strain evidence="6 7">MMS21-HV4-11</strain>
    </source>
</reference>
<dbReference type="PANTHER" id="PTHR30290">
    <property type="entry name" value="PERIPLASMIC BINDING COMPONENT OF ABC TRANSPORTER"/>
    <property type="match status" value="1"/>
</dbReference>
<keyword evidence="7" id="KW-1185">Reference proteome</keyword>
<feature type="domain" description="Solute-binding protein family 5" evidence="5">
    <location>
        <begin position="76"/>
        <end position="449"/>
    </location>
</feature>
<dbReference type="PANTHER" id="PTHR30290:SF38">
    <property type="entry name" value="D,D-DIPEPTIDE-BINDING PERIPLASMIC PROTEIN DDPA-RELATED"/>
    <property type="match status" value="1"/>
</dbReference>
<accession>A0ABS6IHI8</accession>
<proteinExistence type="inferred from homology"/>
<protein>
    <submittedName>
        <fullName evidence="6">ABC transporter substrate-binding protein</fullName>
    </submittedName>
</protein>
<evidence type="ECO:0000256" key="4">
    <source>
        <dbReference type="SAM" id="SignalP"/>
    </source>
</evidence>
<dbReference type="InterPro" id="IPR030678">
    <property type="entry name" value="Peptide/Ni-bd"/>
</dbReference>
<dbReference type="InterPro" id="IPR039424">
    <property type="entry name" value="SBP_5"/>
</dbReference>
<feature type="signal peptide" evidence="4">
    <location>
        <begin position="1"/>
        <end position="29"/>
    </location>
</feature>
<comment type="caution">
    <text evidence="6">The sequence shown here is derived from an EMBL/GenBank/DDBJ whole genome shotgun (WGS) entry which is preliminary data.</text>
</comment>
<comment type="similarity">
    <text evidence="2">Belongs to the bacterial solute-binding protein 5 family.</text>
</comment>
<name>A0ABS6IHI8_9HYPH</name>
<sequence length="531" mass="58159">MLNMGRRFICALAAAAAVVPFAVPAPASAQAPQSALKVALHSDLKIIDPIWTTALITQHHGYLVYDTLFALDDKLQVKPQMVEKWDTSPDKLTWTFTLRDGLAWHDGKPVTAEDCVASLKRWGAKDAMGQKLMSYVSELSAPDDRTIKMVLKEPYGLVLSTLGKPGSNVPFMMPARVASTDPNTQITDATGSGPFIFKKDEWKPGEKAVYVKNTNYKPRAEPSAGLSGGKVAKVDRIEWVWIPDTQTQVNALLNDEVDMIEIVPPDLLPLIQKEKGIKVQVVNQAGRQYSMRFNVLHKPFDNAKVRQAVLYALNQKDFLDANVGNPEFYRECKSLFPCGSPSETTKGWEDKLSGNAAKAKQLLTEAGYDGTPVVLMHQTDIAGHNNLATVAKPQLEKAGFKVDLQSMDWQTLVGRRAKKDALNAGGWSAFFTSWAAVDVLDPVAAAFLNASCEKATFGWPCDPELEKLRDAYAKETDPAKQKEIAAQVQARAAEYPTHAPLGQFTTPTAVGRKASGLLPSPALALWNVEKK</sequence>
<evidence type="ECO:0000256" key="1">
    <source>
        <dbReference type="ARBA" id="ARBA00004418"/>
    </source>
</evidence>
<gene>
    <name evidence="6" type="ORF">KQ910_09755</name>
</gene>
<comment type="subcellular location">
    <subcellularLocation>
        <location evidence="1">Periplasm</location>
    </subcellularLocation>
</comment>
<evidence type="ECO:0000313" key="6">
    <source>
        <dbReference type="EMBL" id="MBU8874049.1"/>
    </source>
</evidence>
<dbReference type="EMBL" id="JAHOPB010000001">
    <property type="protein sequence ID" value="MBU8874049.1"/>
    <property type="molecule type" value="Genomic_DNA"/>
</dbReference>
<dbReference type="Proteomes" id="UP000727907">
    <property type="component" value="Unassembled WGS sequence"/>
</dbReference>
<evidence type="ECO:0000256" key="3">
    <source>
        <dbReference type="ARBA" id="ARBA00022729"/>
    </source>
</evidence>
<dbReference type="InterPro" id="IPR000914">
    <property type="entry name" value="SBP_5_dom"/>
</dbReference>
<keyword evidence="3 4" id="KW-0732">Signal</keyword>
<dbReference type="CDD" id="cd08502">
    <property type="entry name" value="PBP2_NikA_DppA_OppA_like_16"/>
    <property type="match status" value="1"/>
</dbReference>
<evidence type="ECO:0000259" key="5">
    <source>
        <dbReference type="Pfam" id="PF00496"/>
    </source>
</evidence>
<dbReference type="PIRSF" id="PIRSF002741">
    <property type="entry name" value="MppA"/>
    <property type="match status" value="1"/>
</dbReference>
<evidence type="ECO:0000256" key="2">
    <source>
        <dbReference type="ARBA" id="ARBA00005695"/>
    </source>
</evidence>
<evidence type="ECO:0000313" key="7">
    <source>
        <dbReference type="Proteomes" id="UP000727907"/>
    </source>
</evidence>